<dbReference type="InterPro" id="IPR053832">
    <property type="entry name" value="DUF6924"/>
</dbReference>
<evidence type="ECO:0000313" key="3">
    <source>
        <dbReference type="Proteomes" id="UP001138997"/>
    </source>
</evidence>
<organism evidence="2 3">
    <name type="scientific">Kineosporia babensis</name>
    <dbReference type="NCBI Taxonomy" id="499548"/>
    <lineage>
        <taxon>Bacteria</taxon>
        <taxon>Bacillati</taxon>
        <taxon>Actinomycetota</taxon>
        <taxon>Actinomycetes</taxon>
        <taxon>Kineosporiales</taxon>
        <taxon>Kineosporiaceae</taxon>
        <taxon>Kineosporia</taxon>
    </lineage>
</organism>
<feature type="domain" description="DUF6924" evidence="1">
    <location>
        <begin position="19"/>
        <end position="149"/>
    </location>
</feature>
<accession>A0A9X1NAQ4</accession>
<protein>
    <recommendedName>
        <fullName evidence="1">DUF6924 domain-containing protein</fullName>
    </recommendedName>
</protein>
<evidence type="ECO:0000259" key="1">
    <source>
        <dbReference type="Pfam" id="PF21962"/>
    </source>
</evidence>
<dbReference type="RefSeq" id="WP_231439261.1">
    <property type="nucleotide sequence ID" value="NZ_JAJOMB010000002.1"/>
</dbReference>
<dbReference type="Proteomes" id="UP001138997">
    <property type="component" value="Unassembled WGS sequence"/>
</dbReference>
<dbReference type="Pfam" id="PF21962">
    <property type="entry name" value="DUF6924"/>
    <property type="match status" value="1"/>
</dbReference>
<evidence type="ECO:0000313" key="2">
    <source>
        <dbReference type="EMBL" id="MCD5310336.1"/>
    </source>
</evidence>
<dbReference type="AlphaFoldDB" id="A0A9X1NAQ4"/>
<keyword evidence="3" id="KW-1185">Reference proteome</keyword>
<sequence>MRKSDRPGIDLTGSDPFAALVVRTDFGDDAAWARIQESLATPYLPQLPVGNAFLVEDRAWAGARWEDVAFGLPEDAAPEVVFVADGVAMQEPHELLAVHAFRLLKPELAAMYFGADRGFTDHFRLSARQADYMALNLASGSQHFGDFAGPDQPVIHRA</sequence>
<gene>
    <name evidence="2" type="ORF">LR394_05465</name>
</gene>
<proteinExistence type="predicted"/>
<dbReference type="EMBL" id="JAJOMB010000002">
    <property type="protein sequence ID" value="MCD5310336.1"/>
    <property type="molecule type" value="Genomic_DNA"/>
</dbReference>
<reference evidence="2" key="1">
    <citation type="submission" date="2021-11" db="EMBL/GenBank/DDBJ databases">
        <title>Streptomyces corallinus and Kineosporia corallina sp. nov., two new coral-derived marine actinobacteria.</title>
        <authorList>
            <person name="Buangrab K."/>
            <person name="Sutthacheep M."/>
            <person name="Yeemin T."/>
            <person name="Harunari E."/>
            <person name="Igarashi Y."/>
            <person name="Sripreechasak P."/>
            <person name="Kanchanasin P."/>
            <person name="Tanasupawat S."/>
            <person name="Phongsopitanun W."/>
        </authorList>
    </citation>
    <scope>NUCLEOTIDE SEQUENCE</scope>
    <source>
        <strain evidence="2">JCM 31032</strain>
    </source>
</reference>
<name>A0A9X1NAQ4_9ACTN</name>
<comment type="caution">
    <text evidence="2">The sequence shown here is derived from an EMBL/GenBank/DDBJ whole genome shotgun (WGS) entry which is preliminary data.</text>
</comment>